<evidence type="ECO:0000313" key="4">
    <source>
        <dbReference type="Proteomes" id="UP000229703"/>
    </source>
</evidence>
<evidence type="ECO:0008006" key="5">
    <source>
        <dbReference type="Google" id="ProtNLM"/>
    </source>
</evidence>
<dbReference type="InterPro" id="IPR009015">
    <property type="entry name" value="Fucose_isomerase_N/cen_sf"/>
</dbReference>
<dbReference type="PANTHER" id="PTHR36120">
    <property type="entry name" value="FUCOSE ISOMERASE"/>
    <property type="match status" value="1"/>
</dbReference>
<evidence type="ECO:0000256" key="1">
    <source>
        <dbReference type="ARBA" id="ARBA00023235"/>
    </source>
</evidence>
<dbReference type="SUPFAM" id="SSF53743">
    <property type="entry name" value="FucI/AraA N-terminal and middle domains"/>
    <property type="match status" value="1"/>
</dbReference>
<sequence length="483" mass="54215">MEKPKVGLLLLSGEWFSQIGANKGCYKNLPDLIEKDAQEINKSLGEYLDIVNPGIVNSREKLNHALKKFKEENINLLLICYLIWGEDYFVIEALKELPEIPLLLWCYSPFQQLPRTMNMVDLFRSSGPVGAVQASGPLKRMGKNFGFVFGSHQNKETIKKIVDYSQAAKLAAGLKKTTIGILPSECNQMSGTFVDEFRLRKELGPEIKYISVNEYHLLAQKIPEEIIKRYVKELKNSYKICGVNDKSLFKSARASLGLAKVVEKFNLDALALQDLDEELHQVFGLRPCLYVPSLFEKAVVSMEADVGAAVALLILKKLTGKPPMYTEIFTFDEKENTILAGHAGIHNLNLAADKSKIKITPDKEYTESEPESAWMQFIAKPGKVTMLSLFCDVERFKMVISSGDSLPASRQAGPGKEKLDGSPHIYIKLKIPLKEFFERIVKTGMTQHWAIVHEDVVDKLEYLAEILGLEKVSVGDPKGSHYD</sequence>
<evidence type="ECO:0000313" key="3">
    <source>
        <dbReference type="EMBL" id="PIX77199.1"/>
    </source>
</evidence>
<protein>
    <recommendedName>
        <fullName evidence="5">L-fucose isomerase C-terminal domain-containing protein</fullName>
    </recommendedName>
</protein>
<dbReference type="GO" id="GO:0016861">
    <property type="term" value="F:intramolecular oxidoreductase activity, interconverting aldoses and ketoses"/>
    <property type="evidence" value="ECO:0007669"/>
    <property type="project" value="InterPro"/>
</dbReference>
<dbReference type="InterPro" id="IPR038583">
    <property type="entry name" value="AraA_N_sf"/>
</dbReference>
<dbReference type="PANTHER" id="PTHR36120:SF1">
    <property type="entry name" value="L-FUCOSE ISOMERASE C-TERMINAL DOMAIN-CONTAINING PROTEIN"/>
    <property type="match status" value="1"/>
</dbReference>
<proteinExistence type="predicted"/>
<dbReference type="AlphaFoldDB" id="A0A2M7M3D0"/>
<accession>A0A2M7M3D0</accession>
<organism evidence="3 4">
    <name type="scientific">bacterium (Candidatus Ratteibacteria) CG_4_10_14_3_um_filter_41_18</name>
    <dbReference type="NCBI Taxonomy" id="2014287"/>
    <lineage>
        <taxon>Bacteria</taxon>
        <taxon>Candidatus Ratteibacteria</taxon>
    </lineage>
</organism>
<dbReference type="EMBL" id="PFJK01000181">
    <property type="protein sequence ID" value="PIX77199.1"/>
    <property type="molecule type" value="Genomic_DNA"/>
</dbReference>
<keyword evidence="2" id="KW-0119">Carbohydrate metabolism</keyword>
<keyword evidence="1" id="KW-0413">Isomerase</keyword>
<evidence type="ECO:0000256" key="2">
    <source>
        <dbReference type="ARBA" id="ARBA00023277"/>
    </source>
</evidence>
<dbReference type="GO" id="GO:0005737">
    <property type="term" value="C:cytoplasm"/>
    <property type="evidence" value="ECO:0007669"/>
    <property type="project" value="InterPro"/>
</dbReference>
<dbReference type="Proteomes" id="UP000229703">
    <property type="component" value="Unassembled WGS sequence"/>
</dbReference>
<name>A0A2M7M3D0_9BACT</name>
<dbReference type="GO" id="GO:0005996">
    <property type="term" value="P:monosaccharide metabolic process"/>
    <property type="evidence" value="ECO:0007669"/>
    <property type="project" value="InterPro"/>
</dbReference>
<reference evidence="4" key="1">
    <citation type="submission" date="2017-09" db="EMBL/GenBank/DDBJ databases">
        <title>Depth-based differentiation of microbial function through sediment-hosted aquifers and enrichment of novel symbionts in the deep terrestrial subsurface.</title>
        <authorList>
            <person name="Probst A.J."/>
            <person name="Ladd B."/>
            <person name="Jarett J.K."/>
            <person name="Geller-Mcgrath D.E."/>
            <person name="Sieber C.M.K."/>
            <person name="Emerson J.B."/>
            <person name="Anantharaman K."/>
            <person name="Thomas B.C."/>
            <person name="Malmstrom R."/>
            <person name="Stieglmeier M."/>
            <person name="Klingl A."/>
            <person name="Woyke T."/>
            <person name="Ryan C.M."/>
            <person name="Banfield J.F."/>
        </authorList>
    </citation>
    <scope>NUCLEOTIDE SEQUENCE [LARGE SCALE GENOMIC DNA]</scope>
</reference>
<gene>
    <name evidence="3" type="ORF">COZ37_03955</name>
</gene>
<comment type="caution">
    <text evidence="3">The sequence shown here is derived from an EMBL/GenBank/DDBJ whole genome shotgun (WGS) entry which is preliminary data.</text>
</comment>
<dbReference type="Gene3D" id="3.40.50.10940">
    <property type="match status" value="1"/>
</dbReference>
<dbReference type="SUPFAM" id="SSF50443">
    <property type="entry name" value="FucI/AraA C-terminal domain-like"/>
    <property type="match status" value="1"/>
</dbReference>
<dbReference type="InterPro" id="IPR004216">
    <property type="entry name" value="Fuc/Ara_isomerase_C"/>
</dbReference>